<accession>A0A0C3LPZ9</accession>
<feature type="compositionally biased region" description="Low complexity" evidence="10">
    <location>
        <begin position="364"/>
        <end position="380"/>
    </location>
</feature>
<evidence type="ECO:0000256" key="5">
    <source>
        <dbReference type="ARBA" id="ARBA00022989"/>
    </source>
</evidence>
<evidence type="ECO:0000256" key="9">
    <source>
        <dbReference type="ARBA" id="ARBA00023224"/>
    </source>
</evidence>
<feature type="transmembrane region" description="Helical" evidence="11">
    <location>
        <begin position="12"/>
        <end position="34"/>
    </location>
</feature>
<keyword evidence="5 11" id="KW-1133">Transmembrane helix</keyword>
<comment type="subcellular location">
    <subcellularLocation>
        <location evidence="1">Membrane</location>
        <topology evidence="1">Multi-pass membrane protein</topology>
    </subcellularLocation>
</comment>
<evidence type="ECO:0000256" key="8">
    <source>
        <dbReference type="ARBA" id="ARBA00023170"/>
    </source>
</evidence>
<dbReference type="GO" id="GO:0005886">
    <property type="term" value="C:plasma membrane"/>
    <property type="evidence" value="ECO:0007669"/>
    <property type="project" value="TreeGrafter"/>
</dbReference>
<reference evidence="12 13" key="1">
    <citation type="submission" date="2014-04" db="EMBL/GenBank/DDBJ databases">
        <authorList>
            <consortium name="DOE Joint Genome Institute"/>
            <person name="Kuo A."/>
            <person name="Girlanda M."/>
            <person name="Perotto S."/>
            <person name="Kohler A."/>
            <person name="Nagy L.G."/>
            <person name="Floudas D."/>
            <person name="Copeland A."/>
            <person name="Barry K.W."/>
            <person name="Cichocki N."/>
            <person name="Veneault-Fourrey C."/>
            <person name="LaButti K."/>
            <person name="Lindquist E.A."/>
            <person name="Lipzen A."/>
            <person name="Lundell T."/>
            <person name="Morin E."/>
            <person name="Murat C."/>
            <person name="Sun H."/>
            <person name="Tunlid A."/>
            <person name="Henrissat B."/>
            <person name="Grigoriev I.V."/>
            <person name="Hibbett D.S."/>
            <person name="Martin F."/>
            <person name="Nordberg H.P."/>
            <person name="Cantor M.N."/>
            <person name="Hua S.X."/>
        </authorList>
    </citation>
    <scope>NUCLEOTIDE SEQUENCE [LARGE SCALE GENOMIC DNA]</scope>
    <source>
        <strain evidence="12 13">MUT 4182</strain>
    </source>
</reference>
<evidence type="ECO:0000256" key="10">
    <source>
        <dbReference type="SAM" id="MobiDB-lite"/>
    </source>
</evidence>
<dbReference type="PRINTS" id="PR00901">
    <property type="entry name" value="PHEROMONEBAR"/>
</dbReference>
<dbReference type="PRINTS" id="PR00899">
    <property type="entry name" value="GPCRSTE3"/>
</dbReference>
<keyword evidence="13" id="KW-1185">Reference proteome</keyword>
<protein>
    <recommendedName>
        <fullName evidence="14">Fungal pheromone STE3G-protein-coupled receptor</fullName>
    </recommendedName>
</protein>
<gene>
    <name evidence="12" type="ORF">M407DRAFT_27020</name>
</gene>
<evidence type="ECO:0000313" key="13">
    <source>
        <dbReference type="Proteomes" id="UP000054248"/>
    </source>
</evidence>
<sequence>MSSFITTNSFDPTYPIFPVLASIGIVLILLPSYWHFKSGNVGTMLYIVWTFIGNLNYLVNSISWKGNLHNPPWLWCDLSTALIIALNVALPTSSLLITRRLYSISTIRQVNILKSDSRRTKYFEFALGIGLPALAVISHVVVQGHRFDIFENIGCWPALYVTPVTIPMVFLPPILINMVSTVYASLAIRAFLKQRKEFSDVLASSGSDIDMTINRYFRLMALAATEIICALPTSTYMLVTNIQNGLFRWISWADTHYNFNRVGFMPLAWFNAHPKGWILINLSRYMLPVGSFLFFVYLGMFGDCRKFYRKQFWRLAGVLGFSTPSETLLGSWSNQPLTGAPSQPQTLPAFATAVPVTLTAKETSSSMDSPSRPVSVPPDSNGEMGSGAESIFPSRASLEVHPSVV</sequence>
<keyword evidence="6" id="KW-0297">G-protein coupled receptor</keyword>
<evidence type="ECO:0000256" key="3">
    <source>
        <dbReference type="ARBA" id="ARBA00022507"/>
    </source>
</evidence>
<dbReference type="EMBL" id="KN823083">
    <property type="protein sequence ID" value="KIO23492.1"/>
    <property type="molecule type" value="Genomic_DNA"/>
</dbReference>
<evidence type="ECO:0000256" key="1">
    <source>
        <dbReference type="ARBA" id="ARBA00004141"/>
    </source>
</evidence>
<dbReference type="HOGENOM" id="CLU_027592_0_2_1"/>
<keyword evidence="3" id="KW-0589">Pheromone response</keyword>
<feature type="transmembrane region" description="Helical" evidence="11">
    <location>
        <begin position="41"/>
        <end position="59"/>
    </location>
</feature>
<dbReference type="PANTHER" id="PTHR28097:SF1">
    <property type="entry name" value="PHEROMONE A FACTOR RECEPTOR"/>
    <property type="match status" value="1"/>
</dbReference>
<keyword evidence="4 11" id="KW-0812">Transmembrane</keyword>
<evidence type="ECO:0000256" key="4">
    <source>
        <dbReference type="ARBA" id="ARBA00022692"/>
    </source>
</evidence>
<evidence type="ECO:0000256" key="11">
    <source>
        <dbReference type="SAM" id="Phobius"/>
    </source>
</evidence>
<evidence type="ECO:0000313" key="12">
    <source>
        <dbReference type="EMBL" id="KIO23492.1"/>
    </source>
</evidence>
<evidence type="ECO:0000256" key="6">
    <source>
        <dbReference type="ARBA" id="ARBA00023040"/>
    </source>
</evidence>
<comment type="similarity">
    <text evidence="2">Belongs to the G-protein coupled receptor 4 family.</text>
</comment>
<keyword evidence="9" id="KW-0807">Transducer</keyword>
<evidence type="ECO:0000256" key="2">
    <source>
        <dbReference type="ARBA" id="ARBA00011085"/>
    </source>
</evidence>
<feature type="region of interest" description="Disordered" evidence="10">
    <location>
        <begin position="361"/>
        <end position="405"/>
    </location>
</feature>
<proteinExistence type="inferred from homology"/>
<dbReference type="GO" id="GO:0000750">
    <property type="term" value="P:pheromone-dependent signal transduction involved in conjugation with cellular fusion"/>
    <property type="evidence" value="ECO:0007669"/>
    <property type="project" value="TreeGrafter"/>
</dbReference>
<dbReference type="Pfam" id="PF02076">
    <property type="entry name" value="STE3"/>
    <property type="match status" value="1"/>
</dbReference>
<keyword evidence="8" id="KW-0675">Receptor</keyword>
<dbReference type="OrthoDB" id="2874149at2759"/>
<feature type="transmembrane region" description="Helical" evidence="11">
    <location>
        <begin position="219"/>
        <end position="239"/>
    </location>
</feature>
<dbReference type="CDD" id="cd14966">
    <property type="entry name" value="7tmD_STE3"/>
    <property type="match status" value="1"/>
</dbReference>
<evidence type="ECO:0000256" key="7">
    <source>
        <dbReference type="ARBA" id="ARBA00023136"/>
    </source>
</evidence>
<dbReference type="Proteomes" id="UP000054248">
    <property type="component" value="Unassembled WGS sequence"/>
</dbReference>
<dbReference type="GO" id="GO:0004934">
    <property type="term" value="F:mating-type alpha-factor pheromone receptor activity"/>
    <property type="evidence" value="ECO:0007669"/>
    <property type="project" value="InterPro"/>
</dbReference>
<dbReference type="InterPro" id="IPR001499">
    <property type="entry name" value="GPCR_STE3"/>
</dbReference>
<feature type="transmembrane region" description="Helical" evidence="11">
    <location>
        <begin position="122"/>
        <end position="142"/>
    </location>
</feature>
<dbReference type="PANTHER" id="PTHR28097">
    <property type="entry name" value="PHEROMONE A FACTOR RECEPTOR"/>
    <property type="match status" value="1"/>
</dbReference>
<keyword evidence="7 11" id="KW-0472">Membrane</keyword>
<dbReference type="AlphaFoldDB" id="A0A0C3LPZ9"/>
<evidence type="ECO:0008006" key="14">
    <source>
        <dbReference type="Google" id="ProtNLM"/>
    </source>
</evidence>
<reference evidence="13" key="2">
    <citation type="submission" date="2015-01" db="EMBL/GenBank/DDBJ databases">
        <title>Evolutionary Origins and Diversification of the Mycorrhizal Mutualists.</title>
        <authorList>
            <consortium name="DOE Joint Genome Institute"/>
            <consortium name="Mycorrhizal Genomics Consortium"/>
            <person name="Kohler A."/>
            <person name="Kuo A."/>
            <person name="Nagy L.G."/>
            <person name="Floudas D."/>
            <person name="Copeland A."/>
            <person name="Barry K.W."/>
            <person name="Cichocki N."/>
            <person name="Veneault-Fourrey C."/>
            <person name="LaButti K."/>
            <person name="Lindquist E.A."/>
            <person name="Lipzen A."/>
            <person name="Lundell T."/>
            <person name="Morin E."/>
            <person name="Murat C."/>
            <person name="Riley R."/>
            <person name="Ohm R."/>
            <person name="Sun H."/>
            <person name="Tunlid A."/>
            <person name="Henrissat B."/>
            <person name="Grigoriev I.V."/>
            <person name="Hibbett D.S."/>
            <person name="Martin F."/>
        </authorList>
    </citation>
    <scope>NUCLEOTIDE SEQUENCE [LARGE SCALE GENOMIC DNA]</scope>
    <source>
        <strain evidence="13">MUT 4182</strain>
    </source>
</reference>
<feature type="transmembrane region" description="Helical" evidence="11">
    <location>
        <begin position="170"/>
        <end position="192"/>
    </location>
</feature>
<feature type="transmembrane region" description="Helical" evidence="11">
    <location>
        <begin position="285"/>
        <end position="304"/>
    </location>
</feature>
<organism evidence="12 13">
    <name type="scientific">Tulasnella calospora MUT 4182</name>
    <dbReference type="NCBI Taxonomy" id="1051891"/>
    <lineage>
        <taxon>Eukaryota</taxon>
        <taxon>Fungi</taxon>
        <taxon>Dikarya</taxon>
        <taxon>Basidiomycota</taxon>
        <taxon>Agaricomycotina</taxon>
        <taxon>Agaricomycetes</taxon>
        <taxon>Cantharellales</taxon>
        <taxon>Tulasnellaceae</taxon>
        <taxon>Tulasnella</taxon>
    </lineage>
</organism>
<name>A0A0C3LPZ9_9AGAM</name>
<dbReference type="InterPro" id="IPR000481">
    <property type="entry name" value="GPCR_Pheromne_B_alpha_rcpt"/>
</dbReference>
<feature type="transmembrane region" description="Helical" evidence="11">
    <location>
        <begin position="79"/>
        <end position="102"/>
    </location>
</feature>